<dbReference type="EMBL" id="KZ825889">
    <property type="protein sequence ID" value="PYH93610.1"/>
    <property type="molecule type" value="Genomic_DNA"/>
</dbReference>
<dbReference type="OrthoDB" id="440424at2759"/>
<name>A0A319D8L7_9EURO</name>
<protein>
    <submittedName>
        <fullName evidence="1">Uncharacterized protein</fullName>
    </submittedName>
</protein>
<evidence type="ECO:0000313" key="1">
    <source>
        <dbReference type="EMBL" id="PYH93610.1"/>
    </source>
</evidence>
<accession>A0A319D8L7</accession>
<dbReference type="Proteomes" id="UP000247810">
    <property type="component" value="Unassembled WGS sequence"/>
</dbReference>
<sequence length="105" mass="10352">MSAQSFSTEGVVAGGFRIMRAGLKGEGLVKIYGKPAIEKSGSLTAQAASWGAEIPTLATCAVVGLTGVALLAAPGCATAPALSAVGFTAEGIQAGMPTITDEPTR</sequence>
<organism evidence="1 2">
    <name type="scientific">Aspergillus ellipticus CBS 707.79</name>
    <dbReference type="NCBI Taxonomy" id="1448320"/>
    <lineage>
        <taxon>Eukaryota</taxon>
        <taxon>Fungi</taxon>
        <taxon>Dikarya</taxon>
        <taxon>Ascomycota</taxon>
        <taxon>Pezizomycotina</taxon>
        <taxon>Eurotiomycetes</taxon>
        <taxon>Eurotiomycetidae</taxon>
        <taxon>Eurotiales</taxon>
        <taxon>Aspergillaceae</taxon>
        <taxon>Aspergillus</taxon>
        <taxon>Aspergillus subgen. Circumdati</taxon>
    </lineage>
</organism>
<evidence type="ECO:0000313" key="2">
    <source>
        <dbReference type="Proteomes" id="UP000247810"/>
    </source>
</evidence>
<reference evidence="1 2" key="1">
    <citation type="submission" date="2018-02" db="EMBL/GenBank/DDBJ databases">
        <title>The genomes of Aspergillus section Nigri reveals drivers in fungal speciation.</title>
        <authorList>
            <consortium name="DOE Joint Genome Institute"/>
            <person name="Vesth T.C."/>
            <person name="Nybo J."/>
            <person name="Theobald S."/>
            <person name="Brandl J."/>
            <person name="Frisvad J.C."/>
            <person name="Nielsen K.F."/>
            <person name="Lyhne E.K."/>
            <person name="Kogle M.E."/>
            <person name="Kuo A."/>
            <person name="Riley R."/>
            <person name="Clum A."/>
            <person name="Nolan M."/>
            <person name="Lipzen A."/>
            <person name="Salamov A."/>
            <person name="Henrissat B."/>
            <person name="Wiebenga A."/>
            <person name="De vries R.P."/>
            <person name="Grigoriev I.V."/>
            <person name="Mortensen U.H."/>
            <person name="Andersen M.R."/>
            <person name="Baker S.E."/>
        </authorList>
    </citation>
    <scope>NUCLEOTIDE SEQUENCE [LARGE SCALE GENOMIC DNA]</scope>
    <source>
        <strain evidence="1 2">CBS 707.79</strain>
    </source>
</reference>
<dbReference type="AlphaFoldDB" id="A0A319D8L7"/>
<keyword evidence="2" id="KW-1185">Reference proteome</keyword>
<gene>
    <name evidence="1" type="ORF">BO71DRAFT_399598</name>
</gene>
<proteinExistence type="predicted"/>
<dbReference type="VEuPathDB" id="FungiDB:BO71DRAFT_399598"/>